<protein>
    <recommendedName>
        <fullName evidence="6">Magnesium transporter</fullName>
    </recommendedName>
</protein>
<feature type="compositionally biased region" description="Gly residues" evidence="2">
    <location>
        <begin position="242"/>
        <end position="257"/>
    </location>
</feature>
<dbReference type="EMBL" id="BRXU01000015">
    <property type="protein sequence ID" value="GLC56243.1"/>
    <property type="molecule type" value="Genomic_DNA"/>
</dbReference>
<feature type="compositionally biased region" description="Gly residues" evidence="2">
    <location>
        <begin position="882"/>
        <end position="894"/>
    </location>
</feature>
<gene>
    <name evidence="4" type="primary">PLEST001768</name>
    <name evidence="4" type="ORF">PLESTB_001083700</name>
</gene>
<dbReference type="InterPro" id="IPR039204">
    <property type="entry name" value="MRS2-like"/>
</dbReference>
<evidence type="ECO:0000256" key="2">
    <source>
        <dbReference type="SAM" id="MobiDB-lite"/>
    </source>
</evidence>
<feature type="transmembrane region" description="Helical" evidence="3">
    <location>
        <begin position="1367"/>
        <end position="1392"/>
    </location>
</feature>
<keyword evidence="3" id="KW-1133">Transmembrane helix</keyword>
<feature type="region of interest" description="Disordered" evidence="2">
    <location>
        <begin position="20"/>
        <end position="50"/>
    </location>
</feature>
<reference evidence="4 5" key="1">
    <citation type="journal article" date="2023" name="Commun. Biol.">
        <title>Reorganization of the ancestral sex-determining regions during the evolution of trioecy in Pleodorina starrii.</title>
        <authorList>
            <person name="Takahashi K."/>
            <person name="Suzuki S."/>
            <person name="Kawai-Toyooka H."/>
            <person name="Yamamoto K."/>
            <person name="Hamaji T."/>
            <person name="Ootsuki R."/>
            <person name="Yamaguchi H."/>
            <person name="Kawachi M."/>
            <person name="Higashiyama T."/>
            <person name="Nozaki H."/>
        </authorList>
    </citation>
    <scope>NUCLEOTIDE SEQUENCE [LARGE SCALE GENOMIC DNA]</scope>
    <source>
        <strain evidence="4 5">NIES-4479</strain>
    </source>
</reference>
<comment type="caution">
    <text evidence="4">The sequence shown here is derived from an EMBL/GenBank/DDBJ whole genome shotgun (WGS) entry which is preliminary data.</text>
</comment>
<feature type="region of interest" description="Disordered" evidence="2">
    <location>
        <begin position="358"/>
        <end position="413"/>
    </location>
</feature>
<feature type="compositionally biased region" description="Basic and acidic residues" evidence="2">
    <location>
        <begin position="1006"/>
        <end position="1019"/>
    </location>
</feature>
<accession>A0A9W6BQF1</accession>
<feature type="compositionally biased region" description="Gly residues" evidence="2">
    <location>
        <begin position="1026"/>
        <end position="1041"/>
    </location>
</feature>
<evidence type="ECO:0008006" key="6">
    <source>
        <dbReference type="Google" id="ProtNLM"/>
    </source>
</evidence>
<dbReference type="Pfam" id="PF22099">
    <property type="entry name" value="MRS2-like"/>
    <property type="match status" value="2"/>
</dbReference>
<feature type="transmembrane region" description="Helical" evidence="3">
    <location>
        <begin position="1335"/>
        <end position="1355"/>
    </location>
</feature>
<feature type="region of interest" description="Disordered" evidence="2">
    <location>
        <begin position="113"/>
        <end position="137"/>
    </location>
</feature>
<proteinExistence type="inferred from homology"/>
<dbReference type="PANTHER" id="PTHR13890">
    <property type="entry name" value="RNA SPLICING PROTEIN MRS2, MITOCHONDRIAL"/>
    <property type="match status" value="1"/>
</dbReference>
<keyword evidence="5" id="KW-1185">Reference proteome</keyword>
<keyword evidence="3" id="KW-0812">Transmembrane</keyword>
<feature type="compositionally biased region" description="Gly residues" evidence="2">
    <location>
        <begin position="1068"/>
        <end position="1081"/>
    </location>
</feature>
<feature type="compositionally biased region" description="Low complexity" evidence="2">
    <location>
        <begin position="598"/>
        <end position="611"/>
    </location>
</feature>
<dbReference type="Pfam" id="PF01544">
    <property type="entry name" value="CorA"/>
    <property type="match status" value="1"/>
</dbReference>
<name>A0A9W6BQF1_9CHLO</name>
<feature type="compositionally biased region" description="Pro residues" evidence="2">
    <location>
        <begin position="1165"/>
        <end position="1175"/>
    </location>
</feature>
<dbReference type="GO" id="GO:0015095">
    <property type="term" value="F:magnesium ion transmembrane transporter activity"/>
    <property type="evidence" value="ECO:0007669"/>
    <property type="project" value="TreeGrafter"/>
</dbReference>
<evidence type="ECO:0000313" key="5">
    <source>
        <dbReference type="Proteomes" id="UP001165080"/>
    </source>
</evidence>
<feature type="compositionally biased region" description="Pro residues" evidence="2">
    <location>
        <begin position="612"/>
        <end position="622"/>
    </location>
</feature>
<feature type="compositionally biased region" description="Basic and acidic residues" evidence="2">
    <location>
        <begin position="752"/>
        <end position="761"/>
    </location>
</feature>
<feature type="compositionally biased region" description="Low complexity" evidence="2">
    <location>
        <begin position="763"/>
        <end position="772"/>
    </location>
</feature>
<feature type="region of interest" description="Disordered" evidence="2">
    <location>
        <begin position="1099"/>
        <end position="1259"/>
    </location>
</feature>
<dbReference type="Proteomes" id="UP001165080">
    <property type="component" value="Unassembled WGS sequence"/>
</dbReference>
<feature type="compositionally biased region" description="Basic residues" evidence="2">
    <location>
        <begin position="699"/>
        <end position="715"/>
    </location>
</feature>
<dbReference type="GO" id="GO:0016020">
    <property type="term" value="C:membrane"/>
    <property type="evidence" value="ECO:0007669"/>
    <property type="project" value="InterPro"/>
</dbReference>
<dbReference type="Gene3D" id="1.20.58.340">
    <property type="entry name" value="Magnesium transport protein CorA, transmembrane region"/>
    <property type="match status" value="2"/>
</dbReference>
<feature type="region of interest" description="Disordered" evidence="2">
    <location>
        <begin position="304"/>
        <end position="336"/>
    </location>
</feature>
<feature type="region of interest" description="Disordered" evidence="2">
    <location>
        <begin position="241"/>
        <end position="267"/>
    </location>
</feature>
<sequence>MTLPGLLSWFLRPRFSARAAAPRHAQDAGEPLLQPQSEQQEHQYQARHLEERQQLSPAGPAPLAAAGGPLAPEYFRGQQLLLPEASEAPTYAPAPFATAAALHNVHHLHHQQLQTSLARQQKGARAPTAADEKRRPVGHYRPPAEDAAAAAAAAHLPTAVPPNNIITGAQLIYPPPAPVAGQTERTSARHGHQAGRLALSGNAGAGAATQDPRAATSRKQTRVAMVPGAVYGGEVAAVPRGRGQGATPGRAGAGAGAGAAPAGGSEGRRAAAVGFDTGRGDPAWAAAAGAAMASCCGLPVGKVSPHWPHPRPHGQPGPPARMPPPQQQQQQQWALRHGASLPAGWGVAAAPGFNGAAVRGAPEPWDPHPQYGYESRTLSGRPALGRQRSGFPTGGGGGGGGGSGTLAAASVTPFDPRHPRRVFHISRDGIPTIVKVDRHQLVADMGIAYRDLRAIDPALPIPTPTAILIRERALVVNLETVRLIVGADQVYVLSMQHPLDGDGRMPGGYGAGDTYGMYGGTGGGGAGGAQFGGRVVDCVLGHPLRCPFITALCARLSAATDPSTAALPAMTTAAADGGRPRSRVNGGGGGSSLRRRPAASSPAGLIPYGSGPAPPPPPPPEPGDITGSPFITPDLRSAAAGAAAAGGGGADAASSPPDDVSPLTARGSLTAAGSFPSLPLSGGGSSMYRPGQEQEQEHGHRRGPHFFGLHRRRHTGGGGGGGSGGGGSSGRLLNRQSTLRQRRSQALAAAWEAEKTRREEEAAAAAAAASEEATVHGGGGGSDAAGDGGGGGGGRTPTGTPPPSAVSPLPPPSRQPTPPSPLALPPPAQPLPSSPPPVLVHGGGGGGAASGIAAPYYPPPPGPEDMGAAATVAPQPRRRRAPGGGGGGGGGGGARSLAMDGDAAMLDMELPYELRALETALYEAVRLLDSQVCWLEDHVPRAADDLARGVSPAKLERVREAKRAIKAVGGRCRRLSGALRGILDDDDDMLDMYLGRRAALEGELPEEWHLPPELRHPASTDDGGSDGDGGGNGGGGGGGGEVYDSEESRRWGSGEVAGGSSRRLLPIAGGGEAGGSGGGGAAATIADVPAAASDIEAPTPQAWTAPPAPEPHVAMRPMPAAAAGGLPPPPPPSGGLRTPFSDVPTTAPARIVDMKVPEHLARAPLPLPPPHPPTHPHLGPYQRRVSDDELRRHRRDTDDRHQYDTVQREAAEAAAAARRRRPTQGSKPPSPSGSSDDDDAGSKTSSDRSEVGSSGSVSIATTDWAVQQAGAGGGGGPRASPHDVEDCENLLEFYYVQAEALLGRLEALTERIDDTEDLVNIDLDNRRNQIVGIDLVVTSITLMFTVITSIAGLFGMNMRNTFEDSVVAFYTTTVASFFVGLIICAAFLGYVAQRRLLMLPAANGGGTAAGSDGAVWGLPAGGGAQAGGRQGGGPWMLAPGGAWEGGEEGEQGEEGAHAGGLTWAWGGKDKAA</sequence>
<feature type="compositionally biased region" description="Basic and acidic residues" evidence="2">
    <location>
        <begin position="1184"/>
        <end position="1211"/>
    </location>
</feature>
<feature type="region of interest" description="Disordered" evidence="2">
    <location>
        <begin position="1004"/>
        <end position="1081"/>
    </location>
</feature>
<feature type="compositionally biased region" description="Gly residues" evidence="2">
    <location>
        <begin position="392"/>
        <end position="404"/>
    </location>
</feature>
<feature type="region of interest" description="Disordered" evidence="2">
    <location>
        <begin position="1443"/>
        <end position="1472"/>
    </location>
</feature>
<evidence type="ECO:0000256" key="3">
    <source>
        <dbReference type="SAM" id="Phobius"/>
    </source>
</evidence>
<feature type="compositionally biased region" description="Gly residues" evidence="2">
    <location>
        <begin position="776"/>
        <end position="796"/>
    </location>
</feature>
<feature type="compositionally biased region" description="Pro residues" evidence="2">
    <location>
        <begin position="313"/>
        <end position="326"/>
    </location>
</feature>
<dbReference type="InterPro" id="IPR002523">
    <property type="entry name" value="MgTranspt_CorA/ZnTranspt_ZntB"/>
</dbReference>
<keyword evidence="3" id="KW-0472">Membrane</keyword>
<feature type="compositionally biased region" description="Basic and acidic residues" evidence="2">
    <location>
        <begin position="1152"/>
        <end position="1161"/>
    </location>
</feature>
<feature type="region of interest" description="Disordered" evidence="2">
    <location>
        <begin position="200"/>
        <end position="221"/>
    </location>
</feature>
<feature type="compositionally biased region" description="Pro residues" evidence="2">
    <location>
        <begin position="799"/>
        <end position="838"/>
    </location>
</feature>
<evidence type="ECO:0000313" key="4">
    <source>
        <dbReference type="EMBL" id="GLC56243.1"/>
    </source>
</evidence>
<feature type="region of interest" description="Disordered" evidence="2">
    <location>
        <begin position="572"/>
        <end position="895"/>
    </location>
</feature>
<organism evidence="4 5">
    <name type="scientific">Pleodorina starrii</name>
    <dbReference type="NCBI Taxonomy" id="330485"/>
    <lineage>
        <taxon>Eukaryota</taxon>
        <taxon>Viridiplantae</taxon>
        <taxon>Chlorophyta</taxon>
        <taxon>core chlorophytes</taxon>
        <taxon>Chlorophyceae</taxon>
        <taxon>CS clade</taxon>
        <taxon>Chlamydomonadales</taxon>
        <taxon>Volvocaceae</taxon>
        <taxon>Pleodorina</taxon>
    </lineage>
</organism>
<feature type="compositionally biased region" description="Low complexity" evidence="2">
    <location>
        <begin position="20"/>
        <end position="38"/>
    </location>
</feature>
<dbReference type="PANTHER" id="PTHR13890:SF31">
    <property type="entry name" value="MAGNESIUM TRANSPORTER MRS2-2-RELATED"/>
    <property type="match status" value="1"/>
</dbReference>
<evidence type="ECO:0000256" key="1">
    <source>
        <dbReference type="ARBA" id="ARBA00007535"/>
    </source>
</evidence>
<feature type="compositionally biased region" description="Gly residues" evidence="2">
    <location>
        <begin position="716"/>
        <end position="729"/>
    </location>
</feature>
<comment type="similarity">
    <text evidence="1">Belongs to the CorA metal ion transporter (MIT) (TC 1.A.35.5) family.</text>
</comment>
<dbReference type="Gene3D" id="2.40.128.330">
    <property type="match status" value="1"/>
</dbReference>